<keyword evidence="1" id="KW-0808">Transferase</keyword>
<dbReference type="GO" id="GO:0008671">
    <property type="term" value="F:2-dehydro-3-deoxygalactonokinase activity"/>
    <property type="evidence" value="ECO:0007669"/>
    <property type="project" value="InterPro"/>
</dbReference>
<evidence type="ECO:0000313" key="1">
    <source>
        <dbReference type="EMBL" id="SMC12731.1"/>
    </source>
</evidence>
<dbReference type="Gene3D" id="3.30.420.310">
    <property type="entry name" value="2-keto-3-deoxy-galactonokinase, C-terminal domain"/>
    <property type="match status" value="2"/>
</dbReference>
<sequence>MEPPTWIAIGRDGSGARGFSFAGDTLTGEAHAANETHLLEKLGANGAPLIRIGDGPASIVPCAVLPEAGRGLPVITQTQPADVMGGWARLWIAGYLARYQDWDGVLCVADGDISHWVHLSAGEVVSFASFLTLRLISFLDGAASPDPQAMADSQSRPERLAQYLRQAEVAGDRRALTGHLIGAELAASRVYWLGQQVGVIAPEGDGSPHASALAVQNVPLTIHTPEDLIPEGLIALGRKLGLAG</sequence>
<accession>A0A1X7BSW0</accession>
<dbReference type="Pfam" id="PF05035">
    <property type="entry name" value="DGOK"/>
    <property type="match status" value="1"/>
</dbReference>
<keyword evidence="1" id="KW-0418">Kinase</keyword>
<dbReference type="InterPro" id="IPR042257">
    <property type="entry name" value="DGOK_C"/>
</dbReference>
<dbReference type="RefSeq" id="WP_085800681.1">
    <property type="nucleotide sequence ID" value="NZ_FWXB01000009.1"/>
</dbReference>
<dbReference type="OrthoDB" id="256574at2"/>
<dbReference type="Proteomes" id="UP000193224">
    <property type="component" value="Unassembled WGS sequence"/>
</dbReference>
<dbReference type="GO" id="GO:0034194">
    <property type="term" value="P:D-galactonate catabolic process"/>
    <property type="evidence" value="ECO:0007669"/>
    <property type="project" value="InterPro"/>
</dbReference>
<dbReference type="AlphaFoldDB" id="A0A1X7BSW0"/>
<gene>
    <name evidence="1" type="ORF">ROA7745_02561</name>
</gene>
<protein>
    <submittedName>
        <fullName evidence="1">2-keto-3-deoxy-galactonokinase</fullName>
    </submittedName>
</protein>
<evidence type="ECO:0000313" key="2">
    <source>
        <dbReference type="Proteomes" id="UP000193224"/>
    </source>
</evidence>
<dbReference type="EMBL" id="FWXB01000009">
    <property type="protein sequence ID" value="SMC12731.1"/>
    <property type="molecule type" value="Genomic_DNA"/>
</dbReference>
<keyword evidence="2" id="KW-1185">Reference proteome</keyword>
<proteinExistence type="predicted"/>
<dbReference type="InterPro" id="IPR007729">
    <property type="entry name" value="DGOK"/>
</dbReference>
<reference evidence="1 2" key="1">
    <citation type="submission" date="2017-03" db="EMBL/GenBank/DDBJ databases">
        <authorList>
            <person name="Afonso C.L."/>
            <person name="Miller P.J."/>
            <person name="Scott M.A."/>
            <person name="Spackman E."/>
            <person name="Goraichik I."/>
            <person name="Dimitrov K.M."/>
            <person name="Suarez D.L."/>
            <person name="Swayne D.E."/>
        </authorList>
    </citation>
    <scope>NUCLEOTIDE SEQUENCE [LARGE SCALE GENOMIC DNA]</scope>
    <source>
        <strain evidence="1 2">CECT 7745</strain>
    </source>
</reference>
<name>A0A1X7BSW0_9RHOB</name>
<organism evidence="1 2">
    <name type="scientific">Roseovarius aestuarii</name>
    <dbReference type="NCBI Taxonomy" id="475083"/>
    <lineage>
        <taxon>Bacteria</taxon>
        <taxon>Pseudomonadati</taxon>
        <taxon>Pseudomonadota</taxon>
        <taxon>Alphaproteobacteria</taxon>
        <taxon>Rhodobacterales</taxon>
        <taxon>Roseobacteraceae</taxon>
        <taxon>Roseovarius</taxon>
    </lineage>
</organism>